<dbReference type="RefSeq" id="WP_378253549.1">
    <property type="nucleotide sequence ID" value="NZ_JBHSJV010000001.1"/>
</dbReference>
<evidence type="ECO:0000313" key="1">
    <source>
        <dbReference type="EMBL" id="MFD2592048.1"/>
    </source>
</evidence>
<protein>
    <submittedName>
        <fullName evidence="1">Uncharacterized protein</fullName>
    </submittedName>
</protein>
<proteinExistence type="predicted"/>
<reference evidence="2" key="1">
    <citation type="journal article" date="2019" name="Int. J. Syst. Evol. Microbiol.">
        <title>The Global Catalogue of Microorganisms (GCM) 10K type strain sequencing project: providing services to taxonomists for standard genome sequencing and annotation.</title>
        <authorList>
            <consortium name="The Broad Institute Genomics Platform"/>
            <consortium name="The Broad Institute Genome Sequencing Center for Infectious Disease"/>
            <person name="Wu L."/>
            <person name="Ma J."/>
        </authorList>
    </citation>
    <scope>NUCLEOTIDE SEQUENCE [LARGE SCALE GENOMIC DNA]</scope>
    <source>
        <strain evidence="2">KCTC 42423</strain>
    </source>
</reference>
<keyword evidence="2" id="KW-1185">Reference proteome</keyword>
<accession>A0ABW5N9S1</accession>
<comment type="caution">
    <text evidence="1">The sequence shown here is derived from an EMBL/GenBank/DDBJ whole genome shotgun (WGS) entry which is preliminary data.</text>
</comment>
<evidence type="ECO:0000313" key="2">
    <source>
        <dbReference type="Proteomes" id="UP001597459"/>
    </source>
</evidence>
<gene>
    <name evidence="1" type="ORF">ACFSTE_14510</name>
</gene>
<dbReference type="EMBL" id="JBHULX010000030">
    <property type="protein sequence ID" value="MFD2592048.1"/>
    <property type="molecule type" value="Genomic_DNA"/>
</dbReference>
<name>A0ABW5N9S1_9FLAO</name>
<organism evidence="1 2">
    <name type="scientific">Aquimarina hainanensis</name>
    <dbReference type="NCBI Taxonomy" id="1578017"/>
    <lineage>
        <taxon>Bacteria</taxon>
        <taxon>Pseudomonadati</taxon>
        <taxon>Bacteroidota</taxon>
        <taxon>Flavobacteriia</taxon>
        <taxon>Flavobacteriales</taxon>
        <taxon>Flavobacteriaceae</taxon>
        <taxon>Aquimarina</taxon>
    </lineage>
</organism>
<dbReference type="Proteomes" id="UP001597459">
    <property type="component" value="Unassembled WGS sequence"/>
</dbReference>
<sequence>MQTQQLPKQRRFGFISSCDEVREVTIQNNIPDIVINRKIREEELGRFPTGDGKLRKLIEIDPGLFDVIMPETRRRQIL</sequence>